<evidence type="ECO:0000256" key="1">
    <source>
        <dbReference type="ARBA" id="ARBA00001974"/>
    </source>
</evidence>
<dbReference type="Gene3D" id="3.40.30.20">
    <property type="match status" value="1"/>
</dbReference>
<dbReference type="InterPro" id="IPR002938">
    <property type="entry name" value="FAD-bd"/>
</dbReference>
<evidence type="ECO:0000256" key="6">
    <source>
        <dbReference type="SAM" id="MobiDB-lite"/>
    </source>
</evidence>
<organism evidence="8 9">
    <name type="scientific">Dentipellis fragilis</name>
    <dbReference type="NCBI Taxonomy" id="205917"/>
    <lineage>
        <taxon>Eukaryota</taxon>
        <taxon>Fungi</taxon>
        <taxon>Dikarya</taxon>
        <taxon>Basidiomycota</taxon>
        <taxon>Agaricomycotina</taxon>
        <taxon>Agaricomycetes</taxon>
        <taxon>Russulales</taxon>
        <taxon>Hericiaceae</taxon>
        <taxon>Dentipellis</taxon>
    </lineage>
</organism>
<dbReference type="EMBL" id="SEOQ01000511">
    <property type="protein sequence ID" value="TFY61419.1"/>
    <property type="molecule type" value="Genomic_DNA"/>
</dbReference>
<evidence type="ECO:0000259" key="7">
    <source>
        <dbReference type="Pfam" id="PF01494"/>
    </source>
</evidence>
<comment type="cofactor">
    <cofactor evidence="1">
        <name>FAD</name>
        <dbReference type="ChEBI" id="CHEBI:57692"/>
    </cofactor>
</comment>
<dbReference type="Gene3D" id="3.30.70.2450">
    <property type="match status" value="1"/>
</dbReference>
<dbReference type="InterPro" id="IPR038220">
    <property type="entry name" value="PHOX_C_sf"/>
</dbReference>
<dbReference type="STRING" id="205917.A0A4Y9YKF4"/>
<dbReference type="GO" id="GO:0016709">
    <property type="term" value="F:oxidoreductase activity, acting on paired donors, with incorporation or reduction of molecular oxygen, NAD(P)H as one donor, and incorporation of one atom of oxygen"/>
    <property type="evidence" value="ECO:0007669"/>
    <property type="project" value="UniProtKB-ARBA"/>
</dbReference>
<keyword evidence="4" id="KW-0274">FAD</keyword>
<keyword evidence="5" id="KW-0560">Oxidoreductase</keyword>
<protein>
    <recommendedName>
        <fullName evidence="7">FAD-binding domain-containing protein</fullName>
    </recommendedName>
</protein>
<dbReference type="InterPro" id="IPR050641">
    <property type="entry name" value="RIFMO-like"/>
</dbReference>
<evidence type="ECO:0000313" key="9">
    <source>
        <dbReference type="Proteomes" id="UP000298327"/>
    </source>
</evidence>
<dbReference type="PRINTS" id="PR00420">
    <property type="entry name" value="RNGMNOXGNASE"/>
</dbReference>
<evidence type="ECO:0000256" key="5">
    <source>
        <dbReference type="ARBA" id="ARBA00023002"/>
    </source>
</evidence>
<dbReference type="SUPFAM" id="SSF51905">
    <property type="entry name" value="FAD/NAD(P)-binding domain"/>
    <property type="match status" value="1"/>
</dbReference>
<comment type="similarity">
    <text evidence="2">Belongs to the PheA/TfdB FAD monooxygenase family.</text>
</comment>
<dbReference type="AlphaFoldDB" id="A0A4Y9YKF4"/>
<accession>A0A4Y9YKF4</accession>
<dbReference type="PANTHER" id="PTHR43004:SF19">
    <property type="entry name" value="BINDING MONOOXYGENASE, PUTATIVE (JCVI)-RELATED"/>
    <property type="match status" value="1"/>
</dbReference>
<dbReference type="OrthoDB" id="2690153at2759"/>
<comment type="caution">
    <text evidence="8">The sequence shown here is derived from an EMBL/GenBank/DDBJ whole genome shotgun (WGS) entry which is preliminary data.</text>
</comment>
<dbReference type="InterPro" id="IPR036249">
    <property type="entry name" value="Thioredoxin-like_sf"/>
</dbReference>
<feature type="domain" description="FAD-binding" evidence="7">
    <location>
        <begin position="87"/>
        <end position="429"/>
    </location>
</feature>
<keyword evidence="3" id="KW-0285">Flavoprotein</keyword>
<evidence type="ECO:0000256" key="4">
    <source>
        <dbReference type="ARBA" id="ARBA00022827"/>
    </source>
</evidence>
<dbReference type="Proteomes" id="UP000298327">
    <property type="component" value="Unassembled WGS sequence"/>
</dbReference>
<dbReference type="Gene3D" id="3.50.50.60">
    <property type="entry name" value="FAD/NAD(P)-binding domain"/>
    <property type="match status" value="1"/>
</dbReference>
<gene>
    <name evidence="8" type="ORF">EVG20_g7069</name>
</gene>
<dbReference type="Pfam" id="PF01494">
    <property type="entry name" value="FAD_binding_3"/>
    <property type="match status" value="1"/>
</dbReference>
<reference evidence="8 9" key="1">
    <citation type="submission" date="2019-02" db="EMBL/GenBank/DDBJ databases">
        <title>Genome sequencing of the rare red list fungi Dentipellis fragilis.</title>
        <authorList>
            <person name="Buettner E."/>
            <person name="Kellner H."/>
        </authorList>
    </citation>
    <scope>NUCLEOTIDE SEQUENCE [LARGE SCALE GENOMIC DNA]</scope>
    <source>
        <strain evidence="8 9">DSM 105465</strain>
    </source>
</reference>
<sequence>MPSAPPARAEVLADDILTPPQWSTDKMTASPSNGCVNVITWPSIFAFGLVSETHHQYECHPLEIAMSNSSAPITNGNSEATTNTRPAVLVVGGGPAGLTAALTLRKNGVAVRAIERMKEFSDGNLTNVTKPRTQELLGFLGVLDDIEAISKKAHMIAKHGVGKDILGEVQWVEYADESPSIPHRSVSDVNQSAFEGVLRKHLALLGTTVERGVELVGIKQTQDKVTVQLSSGGQEYTEEYDYVISADGAKGRTRRMLGIPFVGETKEEDVMLLANVECEDVDRNHWHTWGEFGRGIFCLKPIRPAPLFQIQALGPELPKPLPHDTEGLQAMLNDLSQSTDIKLSNASCVSEWRANIRMVEKFGVGRVFLAGDCAHCHSPAGAQGANTGIQDAANIAWKLSLVVKGLAKPTLLDTYEIERLPVVAEMLDLTSQLHSNAFNRIPDSTLGSGAEESRAHDPYWRPKTGLQLGINCRWSPIVLDGRADGTTPVEKKAYGTLGDKVRAGDRAPEAPQLLKQPGGNETTLFDLIAGYSRHTVLVFSGDSHAELPTSLQKYRGNPIISLIVLLPEGSTETTVEHGIRTFIDSGGHAYRAYDVEKSSPTYIVIRPDGIVGAYAINADQVRQYFDAFLL</sequence>
<evidence type="ECO:0000256" key="3">
    <source>
        <dbReference type="ARBA" id="ARBA00022630"/>
    </source>
</evidence>
<dbReference type="PANTHER" id="PTHR43004">
    <property type="entry name" value="TRK SYSTEM POTASSIUM UPTAKE PROTEIN"/>
    <property type="match status" value="1"/>
</dbReference>
<dbReference type="GO" id="GO:0071949">
    <property type="term" value="F:FAD binding"/>
    <property type="evidence" value="ECO:0007669"/>
    <property type="project" value="InterPro"/>
</dbReference>
<proteinExistence type="inferred from homology"/>
<dbReference type="InterPro" id="IPR036188">
    <property type="entry name" value="FAD/NAD-bd_sf"/>
</dbReference>
<evidence type="ECO:0000256" key="2">
    <source>
        <dbReference type="ARBA" id="ARBA00007801"/>
    </source>
</evidence>
<keyword evidence="9" id="KW-1185">Reference proteome</keyword>
<feature type="region of interest" description="Disordered" evidence="6">
    <location>
        <begin position="1"/>
        <end position="20"/>
    </location>
</feature>
<evidence type="ECO:0000313" key="8">
    <source>
        <dbReference type="EMBL" id="TFY61419.1"/>
    </source>
</evidence>
<name>A0A4Y9YKF4_9AGAM</name>
<dbReference type="SUPFAM" id="SSF52833">
    <property type="entry name" value="Thioredoxin-like"/>
    <property type="match status" value="1"/>
</dbReference>